<dbReference type="AlphaFoldDB" id="R0F0I5"/>
<dbReference type="GO" id="GO:0012511">
    <property type="term" value="C:monolayer-surrounded lipid storage body"/>
    <property type="evidence" value="ECO:0007669"/>
    <property type="project" value="InterPro"/>
</dbReference>
<evidence type="ECO:0000313" key="10">
    <source>
        <dbReference type="EMBL" id="EOA15077.1"/>
    </source>
</evidence>
<evidence type="ECO:0008006" key="12">
    <source>
        <dbReference type="Google" id="ProtNLM"/>
    </source>
</evidence>
<reference evidence="11" key="1">
    <citation type="journal article" date="2013" name="Nat. Genet.">
        <title>The Capsella rubella genome and the genomic consequences of rapid mating system evolution.</title>
        <authorList>
            <person name="Slotte T."/>
            <person name="Hazzouri K.M."/>
            <person name="Agren J.A."/>
            <person name="Koenig D."/>
            <person name="Maumus F."/>
            <person name="Guo Y.L."/>
            <person name="Steige K."/>
            <person name="Platts A.E."/>
            <person name="Escobar J.S."/>
            <person name="Newman L.K."/>
            <person name="Wang W."/>
            <person name="Mandakova T."/>
            <person name="Vello E."/>
            <person name="Smith L.M."/>
            <person name="Henz S.R."/>
            <person name="Steffen J."/>
            <person name="Takuno S."/>
            <person name="Brandvain Y."/>
            <person name="Coop G."/>
            <person name="Andolfatto P."/>
            <person name="Hu T.T."/>
            <person name="Blanchette M."/>
            <person name="Clark R.M."/>
            <person name="Quesneville H."/>
            <person name="Nordborg M."/>
            <person name="Gaut B.S."/>
            <person name="Lysak M.A."/>
            <person name="Jenkins J."/>
            <person name="Grimwood J."/>
            <person name="Chapman J."/>
            <person name="Prochnik S."/>
            <person name="Shu S."/>
            <person name="Rokhsar D."/>
            <person name="Schmutz J."/>
            <person name="Weigel D."/>
            <person name="Wright S.I."/>
        </authorList>
    </citation>
    <scope>NUCLEOTIDE SEQUENCE [LARGE SCALE GENOMIC DNA]</scope>
    <source>
        <strain evidence="11">cv. Monte Gargano</strain>
    </source>
</reference>
<dbReference type="PANTHER" id="PTHR33203">
    <property type="entry name" value="OLEOSIN"/>
    <property type="match status" value="1"/>
</dbReference>
<dbReference type="Pfam" id="PF01277">
    <property type="entry name" value="Oleosin"/>
    <property type="match status" value="1"/>
</dbReference>
<dbReference type="GO" id="GO:0009791">
    <property type="term" value="P:post-embryonic development"/>
    <property type="evidence" value="ECO:0007669"/>
    <property type="project" value="UniProtKB-ARBA"/>
</dbReference>
<keyword evidence="4" id="KW-0551">Lipid droplet</keyword>
<feature type="transmembrane region" description="Helical" evidence="9">
    <location>
        <begin position="41"/>
        <end position="74"/>
    </location>
</feature>
<feature type="non-terminal residue" evidence="10">
    <location>
        <position position="1"/>
    </location>
</feature>
<proteinExistence type="inferred from homology"/>
<dbReference type="KEGG" id="crb:17875646"/>
<keyword evidence="7 9" id="KW-0472">Membrane</keyword>
<evidence type="ECO:0000256" key="7">
    <source>
        <dbReference type="ARBA" id="ARBA00023136"/>
    </source>
</evidence>
<accession>R0F0I5</accession>
<comment type="similarity">
    <text evidence="3">Belongs to the oleosin family.</text>
</comment>
<evidence type="ECO:0000256" key="3">
    <source>
        <dbReference type="ARBA" id="ARBA00010858"/>
    </source>
</evidence>
<dbReference type="PANTHER" id="PTHR33203:SF28">
    <property type="entry name" value="OLEOSIN FAMILY PROTEIN"/>
    <property type="match status" value="1"/>
</dbReference>
<dbReference type="GO" id="GO:0005576">
    <property type="term" value="C:extracellular region"/>
    <property type="evidence" value="ECO:0007669"/>
    <property type="project" value="TreeGrafter"/>
</dbReference>
<evidence type="ECO:0000256" key="6">
    <source>
        <dbReference type="ARBA" id="ARBA00022989"/>
    </source>
</evidence>
<evidence type="ECO:0000313" key="11">
    <source>
        <dbReference type="Proteomes" id="UP000029121"/>
    </source>
</evidence>
<dbReference type="GO" id="GO:0019915">
    <property type="term" value="P:lipid storage"/>
    <property type="evidence" value="ECO:0007669"/>
    <property type="project" value="TreeGrafter"/>
</dbReference>
<organism evidence="10 11">
    <name type="scientific">Capsella rubella</name>
    <dbReference type="NCBI Taxonomy" id="81985"/>
    <lineage>
        <taxon>Eukaryota</taxon>
        <taxon>Viridiplantae</taxon>
        <taxon>Streptophyta</taxon>
        <taxon>Embryophyta</taxon>
        <taxon>Tracheophyta</taxon>
        <taxon>Spermatophyta</taxon>
        <taxon>Magnoliopsida</taxon>
        <taxon>eudicotyledons</taxon>
        <taxon>Gunneridae</taxon>
        <taxon>Pentapetalae</taxon>
        <taxon>rosids</taxon>
        <taxon>malvids</taxon>
        <taxon>Brassicales</taxon>
        <taxon>Brassicaceae</taxon>
        <taxon>Camelineae</taxon>
        <taxon>Capsella</taxon>
    </lineage>
</organism>
<evidence type="ECO:0000256" key="2">
    <source>
        <dbReference type="ARBA" id="ARBA00004502"/>
    </source>
</evidence>
<evidence type="ECO:0000256" key="8">
    <source>
        <dbReference type="SAM" id="MobiDB-lite"/>
    </source>
</evidence>
<dbReference type="GO" id="GO:0048608">
    <property type="term" value="P:reproductive structure development"/>
    <property type="evidence" value="ECO:0007669"/>
    <property type="project" value="UniProtKB-ARBA"/>
</dbReference>
<evidence type="ECO:0000256" key="9">
    <source>
        <dbReference type="SAM" id="Phobius"/>
    </source>
</evidence>
<dbReference type="InterPro" id="IPR000136">
    <property type="entry name" value="Oleosin"/>
</dbReference>
<dbReference type="GO" id="GO:0016020">
    <property type="term" value="C:membrane"/>
    <property type="evidence" value="ECO:0007669"/>
    <property type="project" value="UniProtKB-SubCell"/>
</dbReference>
<evidence type="ECO:0000256" key="1">
    <source>
        <dbReference type="ARBA" id="ARBA00004141"/>
    </source>
</evidence>
<evidence type="ECO:0000256" key="5">
    <source>
        <dbReference type="ARBA" id="ARBA00022692"/>
    </source>
</evidence>
<feature type="compositionally biased region" description="Basic and acidic residues" evidence="8">
    <location>
        <begin position="102"/>
        <end position="128"/>
    </location>
</feature>
<sequence>KPPLYAGVAVVALMILTGLAFAGMAVVLAVMMPIFVVLSPILVPAVITSSVLATCFIASGSLGASGIALLVWLYKKEEHSTSTLHARGVRPEGLNKLAGGDKASDGDKPLMEDKPPEKDKPEEEDKPPQNDNSTGGEKPAGKDKPLGGVKHASIPEISKVMLVEQEPIVPKCCGTRTSTKRSHQFRFAMDTTKARSVFMKEYQKVPRVGAFAYKYFTSRDKKYVNHIHI</sequence>
<evidence type="ECO:0000256" key="4">
    <source>
        <dbReference type="ARBA" id="ARBA00022677"/>
    </source>
</evidence>
<dbReference type="OrthoDB" id="1109826at2759"/>
<feature type="transmembrane region" description="Helical" evidence="9">
    <location>
        <begin position="7"/>
        <end position="35"/>
    </location>
</feature>
<protein>
    <recommendedName>
        <fullName evidence="12">Oleosin</fullName>
    </recommendedName>
</protein>
<dbReference type="EMBL" id="KB870812">
    <property type="protein sequence ID" value="EOA15077.1"/>
    <property type="molecule type" value="Genomic_DNA"/>
</dbReference>
<gene>
    <name evidence="10" type="ORF">CARUB_v10028444mg</name>
</gene>
<comment type="subcellular location">
    <subcellularLocation>
        <location evidence="2">Lipid droplet</location>
    </subcellularLocation>
    <subcellularLocation>
        <location evidence="1">Membrane</location>
        <topology evidence="1">Multi-pass membrane protein</topology>
    </subcellularLocation>
</comment>
<name>R0F0I5_9BRAS</name>
<keyword evidence="6 9" id="KW-1133">Transmembrane helix</keyword>
<keyword evidence="5 9" id="KW-0812">Transmembrane</keyword>
<feature type="region of interest" description="Disordered" evidence="8">
    <location>
        <begin position="83"/>
        <end position="150"/>
    </location>
</feature>
<dbReference type="STRING" id="81985.R0F0I5"/>
<keyword evidence="11" id="KW-1185">Reference proteome</keyword>
<dbReference type="Proteomes" id="UP000029121">
    <property type="component" value="Unassembled WGS sequence"/>
</dbReference>